<gene>
    <name evidence="10" type="ORF">DPMN_128416</name>
</gene>
<keyword evidence="4" id="KW-0812">Transmembrane</keyword>
<evidence type="ECO:0000256" key="8">
    <source>
        <dbReference type="ARBA" id="ARBA00023180"/>
    </source>
</evidence>
<organism evidence="10 11">
    <name type="scientific">Dreissena polymorpha</name>
    <name type="common">Zebra mussel</name>
    <name type="synonym">Mytilus polymorpha</name>
    <dbReference type="NCBI Taxonomy" id="45954"/>
    <lineage>
        <taxon>Eukaryota</taxon>
        <taxon>Metazoa</taxon>
        <taxon>Spiralia</taxon>
        <taxon>Lophotrochozoa</taxon>
        <taxon>Mollusca</taxon>
        <taxon>Bivalvia</taxon>
        <taxon>Autobranchia</taxon>
        <taxon>Heteroconchia</taxon>
        <taxon>Euheterodonta</taxon>
        <taxon>Imparidentia</taxon>
        <taxon>Neoheterodontei</taxon>
        <taxon>Myida</taxon>
        <taxon>Dreissenoidea</taxon>
        <taxon>Dreissenidae</taxon>
        <taxon>Dreissena</taxon>
    </lineage>
</organism>
<evidence type="ECO:0000313" key="10">
    <source>
        <dbReference type="EMBL" id="KAH3826510.1"/>
    </source>
</evidence>
<protein>
    <recommendedName>
        <fullName evidence="9">Carbohydrate sulfotransferase</fullName>
        <ecNumber evidence="9">2.8.2.-</ecNumber>
    </recommendedName>
</protein>
<dbReference type="EC" id="2.8.2.-" evidence="9"/>
<evidence type="ECO:0000256" key="9">
    <source>
        <dbReference type="RuleBase" id="RU364020"/>
    </source>
</evidence>
<dbReference type="GO" id="GO:0016051">
    <property type="term" value="P:carbohydrate biosynthetic process"/>
    <property type="evidence" value="ECO:0007669"/>
    <property type="project" value="InterPro"/>
</dbReference>
<evidence type="ECO:0000313" key="11">
    <source>
        <dbReference type="Proteomes" id="UP000828390"/>
    </source>
</evidence>
<keyword evidence="3 9" id="KW-0808">Transferase</keyword>
<dbReference type="GO" id="GO:0000139">
    <property type="term" value="C:Golgi membrane"/>
    <property type="evidence" value="ECO:0007669"/>
    <property type="project" value="UniProtKB-SubCell"/>
</dbReference>
<evidence type="ECO:0000256" key="3">
    <source>
        <dbReference type="ARBA" id="ARBA00022679"/>
    </source>
</evidence>
<evidence type="ECO:0000256" key="6">
    <source>
        <dbReference type="ARBA" id="ARBA00023034"/>
    </source>
</evidence>
<dbReference type="InterPro" id="IPR018011">
    <property type="entry name" value="Carb_sulfotrans_8-10"/>
</dbReference>
<evidence type="ECO:0000256" key="7">
    <source>
        <dbReference type="ARBA" id="ARBA00023136"/>
    </source>
</evidence>
<dbReference type="AlphaFoldDB" id="A0A9D4H0S7"/>
<evidence type="ECO:0000256" key="2">
    <source>
        <dbReference type="ARBA" id="ARBA00006339"/>
    </source>
</evidence>
<dbReference type="GO" id="GO:0008146">
    <property type="term" value="F:sulfotransferase activity"/>
    <property type="evidence" value="ECO:0007669"/>
    <property type="project" value="InterPro"/>
</dbReference>
<dbReference type="OrthoDB" id="2019940at2759"/>
<comment type="caution">
    <text evidence="10">The sequence shown here is derived from an EMBL/GenBank/DDBJ whole genome shotgun (WGS) entry which is preliminary data.</text>
</comment>
<comment type="similarity">
    <text evidence="2 9">Belongs to the sulfotransferase 2 family.</text>
</comment>
<evidence type="ECO:0000256" key="5">
    <source>
        <dbReference type="ARBA" id="ARBA00022989"/>
    </source>
</evidence>
<dbReference type="Pfam" id="PF03567">
    <property type="entry name" value="Sulfotransfer_2"/>
    <property type="match status" value="1"/>
</dbReference>
<proteinExistence type="inferred from homology"/>
<dbReference type="Proteomes" id="UP000828390">
    <property type="component" value="Unassembled WGS sequence"/>
</dbReference>
<keyword evidence="9" id="KW-0735">Signal-anchor</keyword>
<keyword evidence="11" id="KW-1185">Reference proteome</keyword>
<keyword evidence="6 9" id="KW-0333">Golgi apparatus</keyword>
<keyword evidence="8 9" id="KW-0325">Glycoprotein</keyword>
<evidence type="ECO:0000256" key="4">
    <source>
        <dbReference type="ARBA" id="ARBA00022692"/>
    </source>
</evidence>
<keyword evidence="9" id="KW-0119">Carbohydrate metabolism</keyword>
<reference evidence="10" key="1">
    <citation type="journal article" date="2019" name="bioRxiv">
        <title>The Genome of the Zebra Mussel, Dreissena polymorpha: A Resource for Invasive Species Research.</title>
        <authorList>
            <person name="McCartney M.A."/>
            <person name="Auch B."/>
            <person name="Kono T."/>
            <person name="Mallez S."/>
            <person name="Zhang Y."/>
            <person name="Obille A."/>
            <person name="Becker A."/>
            <person name="Abrahante J.E."/>
            <person name="Garbe J."/>
            <person name="Badalamenti J.P."/>
            <person name="Herman A."/>
            <person name="Mangelson H."/>
            <person name="Liachko I."/>
            <person name="Sullivan S."/>
            <person name="Sone E.D."/>
            <person name="Koren S."/>
            <person name="Silverstein K.A.T."/>
            <person name="Beckman K.B."/>
            <person name="Gohl D.M."/>
        </authorList>
    </citation>
    <scope>NUCLEOTIDE SEQUENCE</scope>
    <source>
        <strain evidence="10">Duluth1</strain>
        <tissue evidence="10">Whole animal</tissue>
    </source>
</reference>
<name>A0A9D4H0S7_DREPO</name>
<dbReference type="PANTHER" id="PTHR12137">
    <property type="entry name" value="CARBOHYDRATE SULFOTRANSFERASE"/>
    <property type="match status" value="1"/>
</dbReference>
<keyword evidence="7" id="KW-0472">Membrane</keyword>
<dbReference type="PANTHER" id="PTHR12137:SF54">
    <property type="entry name" value="CARBOHYDRATE SULFOTRANSFERASE"/>
    <property type="match status" value="1"/>
</dbReference>
<keyword evidence="5" id="KW-1133">Transmembrane helix</keyword>
<comment type="subcellular location">
    <subcellularLocation>
        <location evidence="1 9">Golgi apparatus membrane</location>
        <topology evidence="1 9">Single-pass type II membrane protein</topology>
    </subcellularLocation>
</comment>
<dbReference type="EMBL" id="JAIWYP010000005">
    <property type="protein sequence ID" value="KAH3826510.1"/>
    <property type="molecule type" value="Genomic_DNA"/>
</dbReference>
<dbReference type="InterPro" id="IPR005331">
    <property type="entry name" value="Sulfotransferase"/>
</dbReference>
<reference evidence="10" key="2">
    <citation type="submission" date="2020-11" db="EMBL/GenBank/DDBJ databases">
        <authorList>
            <person name="McCartney M.A."/>
            <person name="Auch B."/>
            <person name="Kono T."/>
            <person name="Mallez S."/>
            <person name="Becker A."/>
            <person name="Gohl D.M."/>
            <person name="Silverstein K.A.T."/>
            <person name="Koren S."/>
            <person name="Bechman K.B."/>
            <person name="Herman A."/>
            <person name="Abrahante J.E."/>
            <person name="Garbe J."/>
        </authorList>
    </citation>
    <scope>NUCLEOTIDE SEQUENCE</scope>
    <source>
        <strain evidence="10">Duluth1</strain>
        <tissue evidence="10">Whole animal</tissue>
    </source>
</reference>
<accession>A0A9D4H0S7</accession>
<evidence type="ECO:0000256" key="1">
    <source>
        <dbReference type="ARBA" id="ARBA00004323"/>
    </source>
</evidence>
<sequence length="376" mass="43987">MIDARRQALTKSCSKMETQQVTNYTANAITNATFILQEYGILFCGLPKVGSTFWKRTLTVLAKSHNYTSPFEMNLQQATRQLTTFGRYSRSHAPHEVQAALNNISISFIFVRDPYSRLYSAYVDKLYMANRGFWVRHGTKVVAMIRKNPSKESQSLGHDVTFPEFIKFILLQYRKRERINIHFAPMHTQCNGCAVPYSFIGHMETFSSDAEFLLNEWRTQFDNFSIRFYDFEAESGIDTSQDTIYRLYSIKKRITEVQYPFYNILLRGWCFLQLRGYISKETPFPFNESQALTVTREDYMHAVRQALAGRSNITKVKLQRTEALVQAYQSVPIDDMERLREFLLKDCLMFGYDDRPKSFFERPLLQANNHIYLDGL</sequence>